<dbReference type="InterPro" id="IPR039785">
    <property type="entry name" value="MINY3/4"/>
</dbReference>
<dbReference type="GO" id="GO:0071108">
    <property type="term" value="P:protein K48-linked deubiquitination"/>
    <property type="evidence" value="ECO:0007669"/>
    <property type="project" value="InterPro"/>
</dbReference>
<dbReference type="PANTHER" id="PTHR12473:SF8">
    <property type="entry name" value="UBIQUITIN CARBOXYL-TERMINAL HYDROLASE MINDY-4-RELATED"/>
    <property type="match status" value="1"/>
</dbReference>
<comment type="caution">
    <text evidence="3">The sequence shown here is derived from an EMBL/GenBank/DDBJ whole genome shotgun (WGS) entry which is preliminary data.</text>
</comment>
<dbReference type="GO" id="GO:0006508">
    <property type="term" value="P:proteolysis"/>
    <property type="evidence" value="ECO:0007669"/>
    <property type="project" value="UniProtKB-KW"/>
</dbReference>
<gene>
    <name evidence="3" type="ORF">FCC1311_002362</name>
</gene>
<dbReference type="GO" id="GO:1990380">
    <property type="term" value="F:K48-linked deubiquitinase activity"/>
    <property type="evidence" value="ECO:0007669"/>
    <property type="project" value="InterPro"/>
</dbReference>
<evidence type="ECO:0000313" key="3">
    <source>
        <dbReference type="EMBL" id="GBG24018.1"/>
    </source>
</evidence>
<organism evidence="3 4">
    <name type="scientific">Hondaea fermentalgiana</name>
    <dbReference type="NCBI Taxonomy" id="2315210"/>
    <lineage>
        <taxon>Eukaryota</taxon>
        <taxon>Sar</taxon>
        <taxon>Stramenopiles</taxon>
        <taxon>Bigyra</taxon>
        <taxon>Labyrinthulomycetes</taxon>
        <taxon>Thraustochytrida</taxon>
        <taxon>Thraustochytriidae</taxon>
        <taxon>Hondaea</taxon>
    </lineage>
</organism>
<dbReference type="AlphaFoldDB" id="A0A2R5G2R1"/>
<dbReference type="Gene3D" id="1.10.8.10">
    <property type="entry name" value="DNA helicase RuvA subunit, C-terminal domain"/>
    <property type="match status" value="1"/>
</dbReference>
<dbReference type="InParanoid" id="A0A2R5G2R1"/>
<dbReference type="Proteomes" id="UP000241890">
    <property type="component" value="Unassembled WGS sequence"/>
</dbReference>
<dbReference type="SMART" id="SM01174">
    <property type="entry name" value="DUF4205"/>
    <property type="match status" value="1"/>
</dbReference>
<feature type="domain" description="Deubiquitinating enzyme MINDY-3/4 conserved" evidence="2">
    <location>
        <begin position="68"/>
        <end position="373"/>
    </location>
</feature>
<name>A0A2R5G2R1_9STRA</name>
<dbReference type="Pfam" id="PF13898">
    <property type="entry name" value="MINDY-3_4_CD"/>
    <property type="match status" value="1"/>
</dbReference>
<dbReference type="Pfam" id="PF14555">
    <property type="entry name" value="UBA_4"/>
    <property type="match status" value="1"/>
</dbReference>
<dbReference type="PANTHER" id="PTHR12473">
    <property type="entry name" value="UBIQUITIN CARBOXYL-TERMINAL HYDROLASE MINDY-4-RELATED"/>
    <property type="match status" value="1"/>
</dbReference>
<keyword evidence="4" id="KW-1185">Reference proteome</keyword>
<reference evidence="3 4" key="1">
    <citation type="submission" date="2017-12" db="EMBL/GenBank/DDBJ databases">
        <title>Sequencing, de novo assembly and annotation of complete genome of a new Thraustochytrid species, strain FCC1311.</title>
        <authorList>
            <person name="Sedici K."/>
            <person name="Godart F."/>
            <person name="Aiese Cigliano R."/>
            <person name="Sanseverino W."/>
            <person name="Barakat M."/>
            <person name="Ortet P."/>
            <person name="Marechal E."/>
            <person name="Cagnac O."/>
            <person name="Amato A."/>
        </authorList>
    </citation>
    <scope>NUCLEOTIDE SEQUENCE [LARGE SCALE GENOMIC DNA]</scope>
</reference>
<evidence type="ECO:0000256" key="1">
    <source>
        <dbReference type="ARBA" id="ARBA00011074"/>
    </source>
</evidence>
<evidence type="ECO:0000313" key="4">
    <source>
        <dbReference type="Proteomes" id="UP000241890"/>
    </source>
</evidence>
<sequence length="512" mass="55291">MADQLQSMTGMSAEEAQGFLDMAGGDVEGAVNLYFSMMGDGGGGGGAGAAGQSGGASGPEYLRDFELTQVLFGGEKPAEAWTQQALDWYENGVGITQVKNGPCGVLAALEALVVASRLERGSAVLDPKEPVSDEEYAHIVSTVIARCTESSGKSEATMCLWRAGAKHESMDTKSVKLDQVETFVHDHMEDYASKGFLEVLLCSCVLSHGVEQTQQEVLMGGGELPLIVGPNQLCTSELLLLLLAGRCVGNVGAYALGGGKVDLEVPSGVGLLSFSELESGIPVHDQLKKPAHPVWVLHGGDHFTVLFSETPLDTYKPPLELWQFNGLPPAGPRMAHITIRGDKEAEPAPEQHQEAYFKPAVGEIEDIVQAHPDDKAAKPEEWQEWRFEAVLAVDDPSVKGPDRPASMPAPVIFTLSSENEPATGEPWRCASCYRTRFETMCFGQNEAGTTVCQSCGQTRADAGYSLWLHFDELPLEWQRKMNRRHAPKLVSLLQTKWPDCTVECNEGKMPSA</sequence>
<accession>A0A2R5G2R1</accession>
<dbReference type="GO" id="GO:0004843">
    <property type="term" value="F:cysteine-type deubiquitinase activity"/>
    <property type="evidence" value="ECO:0007669"/>
    <property type="project" value="UniProtKB-EC"/>
</dbReference>
<proteinExistence type="inferred from homology"/>
<comment type="similarity">
    <text evidence="1">Belongs to the MINDY deubiquitinase family. FAM188 subfamily.</text>
</comment>
<dbReference type="InterPro" id="IPR025257">
    <property type="entry name" value="MINDY-3/4_CD"/>
</dbReference>
<dbReference type="EMBL" id="BEYU01000003">
    <property type="protein sequence ID" value="GBG24018.1"/>
    <property type="molecule type" value="Genomic_DNA"/>
</dbReference>
<dbReference type="OrthoDB" id="203786at2759"/>
<protein>
    <recommendedName>
        <fullName evidence="2">Deubiquitinating enzyme MINDY-3/4 conserved domain-containing protein</fullName>
    </recommendedName>
</protein>
<evidence type="ECO:0000259" key="2">
    <source>
        <dbReference type="SMART" id="SM01174"/>
    </source>
</evidence>